<evidence type="ECO:0000313" key="3">
    <source>
        <dbReference type="Proteomes" id="UP000834106"/>
    </source>
</evidence>
<protein>
    <submittedName>
        <fullName evidence="2">Uncharacterized protein</fullName>
    </submittedName>
</protein>
<feature type="compositionally biased region" description="Polar residues" evidence="1">
    <location>
        <begin position="141"/>
        <end position="160"/>
    </location>
</feature>
<organism evidence="2 3">
    <name type="scientific">Fraxinus pennsylvanica</name>
    <dbReference type="NCBI Taxonomy" id="56036"/>
    <lineage>
        <taxon>Eukaryota</taxon>
        <taxon>Viridiplantae</taxon>
        <taxon>Streptophyta</taxon>
        <taxon>Embryophyta</taxon>
        <taxon>Tracheophyta</taxon>
        <taxon>Spermatophyta</taxon>
        <taxon>Magnoliopsida</taxon>
        <taxon>eudicotyledons</taxon>
        <taxon>Gunneridae</taxon>
        <taxon>Pentapetalae</taxon>
        <taxon>asterids</taxon>
        <taxon>lamiids</taxon>
        <taxon>Lamiales</taxon>
        <taxon>Oleaceae</taxon>
        <taxon>Oleeae</taxon>
        <taxon>Fraxinus</taxon>
    </lineage>
</organism>
<dbReference type="EMBL" id="OU503053">
    <property type="protein sequence ID" value="CAI9782308.1"/>
    <property type="molecule type" value="Genomic_DNA"/>
</dbReference>
<feature type="region of interest" description="Disordered" evidence="1">
    <location>
        <begin position="122"/>
        <end position="160"/>
    </location>
</feature>
<reference evidence="2" key="1">
    <citation type="submission" date="2023-05" db="EMBL/GenBank/DDBJ databases">
        <authorList>
            <person name="Huff M."/>
        </authorList>
    </citation>
    <scope>NUCLEOTIDE SEQUENCE</scope>
</reference>
<proteinExistence type="predicted"/>
<accession>A0AAD2EAL6</accession>
<dbReference type="AlphaFoldDB" id="A0AAD2EAL6"/>
<name>A0AAD2EAL6_9LAMI</name>
<gene>
    <name evidence="2" type="ORF">FPE_LOCUS29738</name>
</gene>
<dbReference type="Proteomes" id="UP000834106">
    <property type="component" value="Chromosome 18"/>
</dbReference>
<sequence>MSSRSRSLGFRKRLSPIRGYQIYNSERGYIDLQYKFKFFIVTIVFMRNFQKPNYRRDCEVDNYGHFEWKNERDAIRKDGWELEKLGEILGEDLMEKFLFEIPCQSLGFYADADKDFVLDESNDAVVPPPRQSTPPPPISLSEPTSESHNDPNLSSKPASTSFDYWDEEEFEGVPQHSTPETPEITISATGFESELSFYTVDKAWFRGLPTGVLDSLTP</sequence>
<evidence type="ECO:0000313" key="2">
    <source>
        <dbReference type="EMBL" id="CAI9782308.1"/>
    </source>
</evidence>
<feature type="compositionally biased region" description="Pro residues" evidence="1">
    <location>
        <begin position="126"/>
        <end position="138"/>
    </location>
</feature>
<evidence type="ECO:0000256" key="1">
    <source>
        <dbReference type="SAM" id="MobiDB-lite"/>
    </source>
</evidence>
<keyword evidence="3" id="KW-1185">Reference proteome</keyword>